<evidence type="ECO:0000256" key="1">
    <source>
        <dbReference type="SAM" id="SignalP"/>
    </source>
</evidence>
<evidence type="ECO:0000313" key="3">
    <source>
        <dbReference type="Proteomes" id="UP000265926"/>
    </source>
</evidence>
<organism evidence="2 3">
    <name type="scientific">Maribellus luteus</name>
    <dbReference type="NCBI Taxonomy" id="2305463"/>
    <lineage>
        <taxon>Bacteria</taxon>
        <taxon>Pseudomonadati</taxon>
        <taxon>Bacteroidota</taxon>
        <taxon>Bacteroidia</taxon>
        <taxon>Marinilabiliales</taxon>
        <taxon>Prolixibacteraceae</taxon>
        <taxon>Maribellus</taxon>
    </lineage>
</organism>
<keyword evidence="1" id="KW-0732">Signal</keyword>
<name>A0A399SU84_9BACT</name>
<feature type="chain" id="PRO_5017320171" evidence="1">
    <location>
        <begin position="22"/>
        <end position="306"/>
    </location>
</feature>
<feature type="signal peptide" evidence="1">
    <location>
        <begin position="1"/>
        <end position="21"/>
    </location>
</feature>
<sequence length="306" mass="34332">MKKTYLYRAILLSLLTAFILASCEDVVEVNLNDEDIDLVAVEAYLDTRANDNIFVKIEKTLRVNQAESNPPVSNALVEISDNEAVPNTIVLEEQGNTGIYKLPENTVYEAVPGRTYQLTITTEEGVVITASEYLQEVETLDKTRVNLSARGDYEFLAVYINSQETPGKGNYYKWDIYINNELLYESEYLSFASDELVDGNYIYDFEILTDFEEKEEDKLMHKNDTVRVEQLSISKASYDFYFALINQAFTGSPFSVPPANVPGNLVSSDGKRVLGLFSARDISVGESIVIDDNNYQPLVSSIPPGI</sequence>
<dbReference type="PROSITE" id="PS51257">
    <property type="entry name" value="PROKAR_LIPOPROTEIN"/>
    <property type="match status" value="1"/>
</dbReference>
<dbReference type="Proteomes" id="UP000265926">
    <property type="component" value="Unassembled WGS sequence"/>
</dbReference>
<dbReference type="EMBL" id="QWGR01000023">
    <property type="protein sequence ID" value="RIJ45557.1"/>
    <property type="molecule type" value="Genomic_DNA"/>
</dbReference>
<proteinExistence type="predicted"/>
<dbReference type="OrthoDB" id="1117670at2"/>
<dbReference type="Pfam" id="PF14054">
    <property type="entry name" value="DUF4249"/>
    <property type="match status" value="1"/>
</dbReference>
<gene>
    <name evidence="2" type="ORF">D1614_22540</name>
</gene>
<accession>A0A399SU84</accession>
<dbReference type="InterPro" id="IPR025345">
    <property type="entry name" value="DUF4249"/>
</dbReference>
<evidence type="ECO:0000313" key="2">
    <source>
        <dbReference type="EMBL" id="RIJ45557.1"/>
    </source>
</evidence>
<protein>
    <submittedName>
        <fullName evidence="2">DUF4249 domain-containing protein</fullName>
    </submittedName>
</protein>
<dbReference type="RefSeq" id="WP_119440264.1">
    <property type="nucleotide sequence ID" value="NZ_QWGR01000023.1"/>
</dbReference>
<comment type="caution">
    <text evidence="2">The sequence shown here is derived from an EMBL/GenBank/DDBJ whole genome shotgun (WGS) entry which is preliminary data.</text>
</comment>
<keyword evidence="3" id="KW-1185">Reference proteome</keyword>
<dbReference type="AlphaFoldDB" id="A0A399SU84"/>
<reference evidence="2 3" key="1">
    <citation type="submission" date="2018-08" db="EMBL/GenBank/DDBJ databases">
        <title>Pallidiluteibacterium maritimus gen. nov., sp. nov., isolated from coastal sediment.</title>
        <authorList>
            <person name="Zhou L.Y."/>
        </authorList>
    </citation>
    <scope>NUCLEOTIDE SEQUENCE [LARGE SCALE GENOMIC DNA]</scope>
    <source>
        <strain evidence="2 3">XSD2</strain>
    </source>
</reference>